<feature type="binding site" evidence="8">
    <location>
        <position position="341"/>
    </location>
    <ligand>
        <name>L-serine</name>
        <dbReference type="ChEBI" id="CHEBI:33384"/>
    </ligand>
</feature>
<evidence type="ECO:0000256" key="5">
    <source>
        <dbReference type="ARBA" id="ARBA00023146"/>
    </source>
</evidence>
<evidence type="ECO:0000256" key="7">
    <source>
        <dbReference type="ARBA" id="ARBA00034892"/>
    </source>
</evidence>
<evidence type="ECO:0000256" key="4">
    <source>
        <dbReference type="ARBA" id="ARBA00022840"/>
    </source>
</evidence>
<feature type="site" description="Important for serine binding" evidence="8">
    <location>
        <position position="465"/>
    </location>
</feature>
<dbReference type="FunFam" id="3.30.930.10:FF:000069">
    <property type="entry name" value="Seryl-tRNA synthetase"/>
    <property type="match status" value="1"/>
</dbReference>
<reference evidence="11 12" key="1">
    <citation type="submission" date="2017-05" db="EMBL/GenBank/DDBJ databases">
        <title>Draft genome sequence of Elsinoe australis.</title>
        <authorList>
            <person name="Cheng Q."/>
        </authorList>
    </citation>
    <scope>NUCLEOTIDE SEQUENCE [LARGE SCALE GENOMIC DNA]</scope>
    <source>
        <strain evidence="11 12">NL1</strain>
    </source>
</reference>
<dbReference type="EC" id="6.1.1.11" evidence="1"/>
<dbReference type="AlphaFoldDB" id="A0A2P7YCF7"/>
<evidence type="ECO:0000256" key="1">
    <source>
        <dbReference type="ARBA" id="ARBA00012840"/>
    </source>
</evidence>
<dbReference type="Proteomes" id="UP000243723">
    <property type="component" value="Unassembled WGS sequence"/>
</dbReference>
<dbReference type="EMBL" id="NHZQ01000448">
    <property type="protein sequence ID" value="PSK33642.1"/>
    <property type="molecule type" value="Genomic_DNA"/>
</dbReference>
<feature type="binding site" evidence="9">
    <location>
        <begin position="427"/>
        <end position="430"/>
    </location>
    <ligand>
        <name>ATP</name>
        <dbReference type="ChEBI" id="CHEBI:30616"/>
    </ligand>
</feature>
<keyword evidence="3" id="KW-0547">Nucleotide-binding</keyword>
<dbReference type="InterPro" id="IPR042103">
    <property type="entry name" value="SerRS_1_N_sf"/>
</dbReference>
<keyword evidence="4 9" id="KW-0067">ATP-binding</keyword>
<protein>
    <recommendedName>
        <fullName evidence="1">serine--tRNA ligase</fullName>
        <ecNumber evidence="1">6.1.1.11</ecNumber>
    </recommendedName>
    <alternativeName>
        <fullName evidence="6">Seryl-tRNA synthetase</fullName>
    </alternativeName>
    <alternativeName>
        <fullName evidence="7">Seryl-tRNA(Ser) synthetase</fullName>
    </alternativeName>
</protein>
<accession>A0A2P7YCF7</accession>
<dbReference type="SUPFAM" id="SSF46589">
    <property type="entry name" value="tRNA-binding arm"/>
    <property type="match status" value="1"/>
</dbReference>
<dbReference type="STRING" id="40998.A0A2P7YCF7"/>
<keyword evidence="5" id="KW-0030">Aminoacyl-tRNA synthetase</keyword>
<dbReference type="GO" id="GO:0005524">
    <property type="term" value="F:ATP binding"/>
    <property type="evidence" value="ECO:0007669"/>
    <property type="project" value="UniProtKB-KW"/>
</dbReference>
<evidence type="ECO:0000256" key="6">
    <source>
        <dbReference type="ARBA" id="ARBA00031113"/>
    </source>
</evidence>
<organism evidence="11 12">
    <name type="scientific">Elsinoe australis</name>
    <dbReference type="NCBI Taxonomy" id="40998"/>
    <lineage>
        <taxon>Eukaryota</taxon>
        <taxon>Fungi</taxon>
        <taxon>Dikarya</taxon>
        <taxon>Ascomycota</taxon>
        <taxon>Pezizomycotina</taxon>
        <taxon>Dothideomycetes</taxon>
        <taxon>Dothideomycetidae</taxon>
        <taxon>Myriangiales</taxon>
        <taxon>Elsinoaceae</taxon>
        <taxon>Elsinoe</taxon>
    </lineage>
</organism>
<evidence type="ECO:0000256" key="9">
    <source>
        <dbReference type="PIRSR" id="PIRSR001529-2"/>
    </source>
</evidence>
<feature type="binding site" evidence="9">
    <location>
        <begin position="334"/>
        <end position="337"/>
    </location>
    <ligand>
        <name>ATP</name>
        <dbReference type="ChEBI" id="CHEBI:30616"/>
    </ligand>
</feature>
<dbReference type="SUPFAM" id="SSF55681">
    <property type="entry name" value="Class II aaRS and biotin synthetases"/>
    <property type="match status" value="1"/>
</dbReference>
<feature type="binding site" evidence="8">
    <location>
        <position position="287"/>
    </location>
    <ligand>
        <name>L-serine</name>
        <dbReference type="ChEBI" id="CHEBI:33384"/>
    </ligand>
</feature>
<feature type="domain" description="Aminoacyl-transfer RNA synthetases class-II family profile" evidence="10">
    <location>
        <begin position="301"/>
        <end position="491"/>
    </location>
</feature>
<keyword evidence="12" id="KW-1185">Reference proteome</keyword>
<dbReference type="PIRSF" id="PIRSF001529">
    <property type="entry name" value="Ser-tRNA-synth_IIa"/>
    <property type="match status" value="1"/>
</dbReference>
<dbReference type="InterPro" id="IPR002317">
    <property type="entry name" value="Ser-tRNA-ligase_type_1"/>
</dbReference>
<dbReference type="PRINTS" id="PR00981">
    <property type="entry name" value="TRNASYNTHSER"/>
</dbReference>
<evidence type="ECO:0000256" key="3">
    <source>
        <dbReference type="ARBA" id="ARBA00022741"/>
    </source>
</evidence>
<evidence type="ECO:0000256" key="2">
    <source>
        <dbReference type="ARBA" id="ARBA00022598"/>
    </source>
</evidence>
<evidence type="ECO:0000313" key="12">
    <source>
        <dbReference type="Proteomes" id="UP000243723"/>
    </source>
</evidence>
<feature type="binding site" evidence="8">
    <location>
        <position position="318"/>
    </location>
    <ligand>
        <name>L-serine</name>
        <dbReference type="ChEBI" id="CHEBI:33384"/>
    </ligand>
</feature>
<proteinExistence type="predicted"/>
<feature type="binding site" evidence="8">
    <location>
        <position position="463"/>
    </location>
    <ligand>
        <name>L-serine</name>
        <dbReference type="ChEBI" id="CHEBI:33384"/>
    </ligand>
</feature>
<dbReference type="Gene3D" id="3.30.930.10">
    <property type="entry name" value="Bira Bifunctional Protein, Domain 2"/>
    <property type="match status" value="1"/>
</dbReference>
<dbReference type="Gene3D" id="1.10.287.40">
    <property type="entry name" value="Serine-tRNA synthetase, tRNA binding domain"/>
    <property type="match status" value="1"/>
</dbReference>
<gene>
    <name evidence="11" type="ORF">B9Z65_7529</name>
</gene>
<comment type="caution">
    <text evidence="11">The sequence shown here is derived from an EMBL/GenBank/DDBJ whole genome shotgun (WGS) entry which is preliminary data.</text>
</comment>
<dbReference type="PROSITE" id="PS50862">
    <property type="entry name" value="AA_TRNA_LIGASE_II"/>
    <property type="match status" value="1"/>
</dbReference>
<dbReference type="InterPro" id="IPR015866">
    <property type="entry name" value="Ser-tRNA-synth_1_N"/>
</dbReference>
<evidence type="ECO:0000256" key="8">
    <source>
        <dbReference type="PIRSR" id="PIRSR001529-1"/>
    </source>
</evidence>
<dbReference type="InterPro" id="IPR006195">
    <property type="entry name" value="aa-tRNA-synth_II"/>
</dbReference>
<name>A0A2P7YCF7_9PEZI</name>
<dbReference type="InterPro" id="IPR002314">
    <property type="entry name" value="aa-tRNA-synt_IIb"/>
</dbReference>
<dbReference type="Pfam" id="PF00587">
    <property type="entry name" value="tRNA-synt_2b"/>
    <property type="match status" value="1"/>
</dbReference>
<keyword evidence="2 11" id="KW-0436">Ligase</keyword>
<dbReference type="UniPathway" id="UPA00906">
    <property type="reaction ID" value="UER00895"/>
</dbReference>
<dbReference type="Pfam" id="PF02403">
    <property type="entry name" value="Seryl_tRNA_N"/>
    <property type="match status" value="1"/>
</dbReference>
<evidence type="ECO:0000259" key="10">
    <source>
        <dbReference type="PROSITE" id="PS50862"/>
    </source>
</evidence>
<dbReference type="GO" id="GO:0006434">
    <property type="term" value="P:seryl-tRNA aminoacylation"/>
    <property type="evidence" value="ECO:0007669"/>
    <property type="project" value="InterPro"/>
</dbReference>
<dbReference type="InterPro" id="IPR045864">
    <property type="entry name" value="aa-tRNA-synth_II/BPL/LPL"/>
</dbReference>
<dbReference type="PANTHER" id="PTHR11778">
    <property type="entry name" value="SERYL-TRNA SYNTHETASE"/>
    <property type="match status" value="1"/>
</dbReference>
<dbReference type="InterPro" id="IPR010978">
    <property type="entry name" value="tRNA-bd_arm"/>
</dbReference>
<dbReference type="GO" id="GO:0004828">
    <property type="term" value="F:serine-tRNA ligase activity"/>
    <property type="evidence" value="ECO:0007669"/>
    <property type="project" value="UniProtKB-EC"/>
</dbReference>
<feature type="binding site" evidence="9">
    <location>
        <begin position="318"/>
        <end position="320"/>
    </location>
    <ligand>
        <name>ATP</name>
        <dbReference type="ChEBI" id="CHEBI:30616"/>
    </ligand>
</feature>
<evidence type="ECO:0000313" key="11">
    <source>
        <dbReference type="EMBL" id="PSK33642.1"/>
    </source>
</evidence>
<sequence>MKSSIRFGAGRGCKKHFPSNGNRISCRGYIRPAFAPKPVLDIKHIRQAPGLYEQNCIDRNYIQQSKYPWDILSLHQEWTQLQRDARTLRGKNNAVRRHLANAASSPDSTSKSTLLSEAKDYKTQLETITARETSLEAQIESLALQLPALSSHHTPSGSVPTVLEYLNAHPSPSSNPESDRVWRSHVHIGTELSLLDFSASATTSGWGWYFLLNEAVALENALIQYALSVARRHGWKTASPPSIVYSHIASACGFMPRDANGETQIYGLATAEKDEGKDKAGLVLAGTAEIPFAGMNAGRTLEEAELPMKVVGASRCYRAEAGARGVDTKGLYRVHEFTKVEMFAWTAPDREAEGGKYFEEGAEEEVSPQERVFGEMLGIQKEIISGLGLHGRVLEMPATDMGASAQRKIDIEVFFPSRRERDEGWGEVTSLSMCGDYQTRRLGTRMRRGGKGAGKLDWPFTVNGTAMAVPRVLAAIMELGWDEQRKVMVVPEVLRPWMGGLEVIEKKS</sequence>
<dbReference type="OrthoDB" id="10264585at2759"/>